<dbReference type="RefSeq" id="XP_033659073.1">
    <property type="nucleotide sequence ID" value="XM_033797463.1"/>
</dbReference>
<dbReference type="AlphaFoldDB" id="A0A6A6K0G8"/>
<sequence>MHVFSWTTWWFLAASMVPVGAGASKTSGVVEVDLVFPRNETYAPTPLLPIIFAFQNAELAPSVGFQIRFYAADWKTWDPSKMWTIFTHEYDMRWANFTSREPYFEYDPFKSFRDEGTWLLVWEVTWASCNDTQDRYYRDRPILNTTGGQIIFTTKISGPEIDLIAATNDQNCAENWGVAVDVPDVRDAPSGVEWFPSTTCAVTATTTPKPDPCKVKIDAEIASSISSSMTSAVCNSASTDIPVPCPSKKSAAHQLRIGGWACLLAAFGALGHSLT</sequence>
<evidence type="ECO:0000256" key="1">
    <source>
        <dbReference type="SAM" id="SignalP"/>
    </source>
</evidence>
<feature type="chain" id="PRO_5025520692" description="DUF7136 domain-containing protein" evidence="1">
    <location>
        <begin position="23"/>
        <end position="275"/>
    </location>
</feature>
<dbReference type="EMBL" id="ML986484">
    <property type="protein sequence ID" value="KAF2281536.1"/>
    <property type="molecule type" value="Genomic_DNA"/>
</dbReference>
<feature type="domain" description="DUF7136" evidence="2">
    <location>
        <begin position="26"/>
        <end position="239"/>
    </location>
</feature>
<protein>
    <recommendedName>
        <fullName evidence="2">DUF7136 domain-containing protein</fullName>
    </recommendedName>
</protein>
<evidence type="ECO:0000313" key="4">
    <source>
        <dbReference type="Proteomes" id="UP000800097"/>
    </source>
</evidence>
<dbReference type="InterPro" id="IPR055560">
    <property type="entry name" value="DUF7136"/>
</dbReference>
<dbReference type="GeneID" id="54550638"/>
<accession>A0A6A6K0G8</accession>
<organism evidence="3 4">
    <name type="scientific">Westerdykella ornata</name>
    <dbReference type="NCBI Taxonomy" id="318751"/>
    <lineage>
        <taxon>Eukaryota</taxon>
        <taxon>Fungi</taxon>
        <taxon>Dikarya</taxon>
        <taxon>Ascomycota</taxon>
        <taxon>Pezizomycotina</taxon>
        <taxon>Dothideomycetes</taxon>
        <taxon>Pleosporomycetidae</taxon>
        <taxon>Pleosporales</taxon>
        <taxon>Sporormiaceae</taxon>
        <taxon>Westerdykella</taxon>
    </lineage>
</organism>
<name>A0A6A6K0G8_WESOR</name>
<evidence type="ECO:0000313" key="3">
    <source>
        <dbReference type="EMBL" id="KAF2281536.1"/>
    </source>
</evidence>
<dbReference type="Pfam" id="PF23584">
    <property type="entry name" value="DUF7136"/>
    <property type="match status" value="1"/>
</dbReference>
<gene>
    <name evidence="3" type="ORF">EI97DRAFT_429549</name>
</gene>
<dbReference type="OrthoDB" id="4490227at2759"/>
<evidence type="ECO:0000259" key="2">
    <source>
        <dbReference type="Pfam" id="PF23584"/>
    </source>
</evidence>
<dbReference type="Proteomes" id="UP000800097">
    <property type="component" value="Unassembled WGS sequence"/>
</dbReference>
<keyword evidence="4" id="KW-1185">Reference proteome</keyword>
<reference evidence="3" key="1">
    <citation type="journal article" date="2020" name="Stud. Mycol.">
        <title>101 Dothideomycetes genomes: a test case for predicting lifestyles and emergence of pathogens.</title>
        <authorList>
            <person name="Haridas S."/>
            <person name="Albert R."/>
            <person name="Binder M."/>
            <person name="Bloem J."/>
            <person name="Labutti K."/>
            <person name="Salamov A."/>
            <person name="Andreopoulos B."/>
            <person name="Baker S."/>
            <person name="Barry K."/>
            <person name="Bills G."/>
            <person name="Bluhm B."/>
            <person name="Cannon C."/>
            <person name="Castanera R."/>
            <person name="Culley D."/>
            <person name="Daum C."/>
            <person name="Ezra D."/>
            <person name="Gonzalez J."/>
            <person name="Henrissat B."/>
            <person name="Kuo A."/>
            <person name="Liang C."/>
            <person name="Lipzen A."/>
            <person name="Lutzoni F."/>
            <person name="Magnuson J."/>
            <person name="Mondo S."/>
            <person name="Nolan M."/>
            <person name="Ohm R."/>
            <person name="Pangilinan J."/>
            <person name="Park H.-J."/>
            <person name="Ramirez L."/>
            <person name="Alfaro M."/>
            <person name="Sun H."/>
            <person name="Tritt A."/>
            <person name="Yoshinaga Y."/>
            <person name="Zwiers L.-H."/>
            <person name="Turgeon B."/>
            <person name="Goodwin S."/>
            <person name="Spatafora J."/>
            <person name="Crous P."/>
            <person name="Grigoriev I."/>
        </authorList>
    </citation>
    <scope>NUCLEOTIDE SEQUENCE</scope>
    <source>
        <strain evidence="3">CBS 379.55</strain>
    </source>
</reference>
<keyword evidence="1" id="KW-0732">Signal</keyword>
<proteinExistence type="predicted"/>
<feature type="signal peptide" evidence="1">
    <location>
        <begin position="1"/>
        <end position="22"/>
    </location>
</feature>